<dbReference type="GeneID" id="65128883"/>
<dbReference type="RefSeq" id="YP_010110570.1">
    <property type="nucleotide sequence ID" value="NC_055872.1"/>
</dbReference>
<dbReference type="KEGG" id="vg:65128883"/>
<keyword evidence="1" id="KW-0812">Transmembrane</keyword>
<sequence length="123" mass="14667">MLSKTALLLLAILILLLLIVITCYFAFVYHKNKTWLIQQRHLKRLKHNYRICDTCKYAHSSNRRNKPLPTNVIYCNHHNCSKFNIDYCSAWQSIPLPANIEINRTSFYLTIYKLKNIFKHKLL</sequence>
<feature type="transmembrane region" description="Helical" evidence="1">
    <location>
        <begin position="6"/>
        <end position="29"/>
    </location>
</feature>
<evidence type="ECO:0000313" key="2">
    <source>
        <dbReference type="EMBL" id="QOR58412.1"/>
    </source>
</evidence>
<dbReference type="EMBL" id="MT774379">
    <property type="protein sequence ID" value="QOR58412.1"/>
    <property type="molecule type" value="Genomic_DNA"/>
</dbReference>
<keyword evidence="3" id="KW-1185">Reference proteome</keyword>
<organism evidence="2 3">
    <name type="scientific">uncultured phage cr118_1</name>
    <dbReference type="NCBI Taxonomy" id="2772063"/>
    <lineage>
        <taxon>Viruses</taxon>
        <taxon>Duplodnaviria</taxon>
        <taxon>Heunggongvirae</taxon>
        <taxon>Uroviricota</taxon>
        <taxon>Caudoviricetes</taxon>
        <taxon>Crassvirales</taxon>
        <taxon>Suoliviridae</taxon>
        <taxon>Uncouvirinae</taxon>
        <taxon>Besingivirus</taxon>
        <taxon>Besingivirus coli</taxon>
    </lineage>
</organism>
<dbReference type="Proteomes" id="UP000594051">
    <property type="component" value="Segment"/>
</dbReference>
<keyword evidence="1" id="KW-1133">Transmembrane helix</keyword>
<protein>
    <submittedName>
        <fullName evidence="2">Uncharacterized protein</fullName>
    </submittedName>
</protein>
<name>A0A7M1RX11_9CAUD</name>
<proteinExistence type="predicted"/>
<reference evidence="2 3" key="1">
    <citation type="submission" date="2020-07" db="EMBL/GenBank/DDBJ databases">
        <title>Taxonomic proposal: Crassvirales, a new order of highly abundant and diverse bacterial viruses.</title>
        <authorList>
            <person name="Shkoporov A.N."/>
            <person name="Stockdale S.R."/>
            <person name="Guerin E."/>
            <person name="Ross R.P."/>
            <person name="Hill C."/>
        </authorList>
    </citation>
    <scope>NUCLEOTIDE SEQUENCE [LARGE SCALE GENOMIC DNA]</scope>
</reference>
<evidence type="ECO:0000313" key="3">
    <source>
        <dbReference type="Proteomes" id="UP000594051"/>
    </source>
</evidence>
<accession>A0A7M1RX11</accession>
<keyword evidence="1" id="KW-0472">Membrane</keyword>
<evidence type="ECO:0000256" key="1">
    <source>
        <dbReference type="SAM" id="Phobius"/>
    </source>
</evidence>